<dbReference type="GO" id="GO:0055120">
    <property type="term" value="C:striated muscle dense body"/>
    <property type="evidence" value="ECO:0007669"/>
    <property type="project" value="TreeGrafter"/>
</dbReference>
<dbReference type="SUPFAM" id="SSF103473">
    <property type="entry name" value="MFS general substrate transporter"/>
    <property type="match status" value="1"/>
</dbReference>
<gene>
    <name evidence="7" type="ORF">LSH36_57g08052</name>
</gene>
<sequence>MFLTTLAVNYGRHADIDADIAISRFNGLFYAFFRSSRIWASLVSSDLVAAPEDVVWNVSYPVNETCGASFCRFPISSANPLIRAPKESEVTILLSVYVGLSLMAIVVKVFFVDDVKPLVADDQHQLTLTETLTSTLNIHCHGCFGLLIPIIYYNGVEQVLILDQFTQAFVTCELGVGYLGYVMITFAAVCTVSSFMMGQLEKCCGRMLLFLTAAIFDLALLILMLKWMPGAGTKDDWLLYFIPGLWAVSDSIWQTTLVSLIAVDFRYNREEAFAAMRFWQIVGITSAFVYGLYVCMRIKLYAALVLLCTSMPLYLVMELYMKHKMNRPYIDLYAPIIE</sequence>
<feature type="transmembrane region" description="Helical" evidence="6">
    <location>
        <begin position="300"/>
        <end position="317"/>
    </location>
</feature>
<name>A0AAD9NCI2_9ANNE</name>
<dbReference type="Pfam" id="PF05978">
    <property type="entry name" value="UNC-93"/>
    <property type="match status" value="1"/>
</dbReference>
<evidence type="ECO:0000256" key="4">
    <source>
        <dbReference type="ARBA" id="ARBA00022989"/>
    </source>
</evidence>
<dbReference type="EMBL" id="JAODUP010000057">
    <property type="protein sequence ID" value="KAK2164965.1"/>
    <property type="molecule type" value="Genomic_DNA"/>
</dbReference>
<reference evidence="7" key="1">
    <citation type="journal article" date="2023" name="Mol. Biol. Evol.">
        <title>Third-Generation Sequencing Reveals the Adaptive Role of the Epigenome in Three Deep-Sea Polychaetes.</title>
        <authorList>
            <person name="Perez M."/>
            <person name="Aroh O."/>
            <person name="Sun Y."/>
            <person name="Lan Y."/>
            <person name="Juniper S.K."/>
            <person name="Young C.R."/>
            <person name="Angers B."/>
            <person name="Qian P.Y."/>
        </authorList>
    </citation>
    <scope>NUCLEOTIDE SEQUENCE</scope>
    <source>
        <strain evidence="7">P08H-3</strain>
    </source>
</reference>
<feature type="transmembrane region" description="Helical" evidence="6">
    <location>
        <begin position="237"/>
        <end position="263"/>
    </location>
</feature>
<accession>A0AAD9NCI2</accession>
<dbReference type="AlphaFoldDB" id="A0AAD9NCI2"/>
<dbReference type="InterPro" id="IPR051951">
    <property type="entry name" value="UNC-93_regulatory"/>
</dbReference>
<protein>
    <submittedName>
        <fullName evidence="7">Uncharacterized protein</fullName>
    </submittedName>
</protein>
<evidence type="ECO:0000256" key="3">
    <source>
        <dbReference type="ARBA" id="ARBA00022692"/>
    </source>
</evidence>
<dbReference type="GO" id="GO:0015459">
    <property type="term" value="F:potassium channel regulator activity"/>
    <property type="evidence" value="ECO:0007669"/>
    <property type="project" value="TreeGrafter"/>
</dbReference>
<organism evidence="7 8">
    <name type="scientific">Paralvinella palmiformis</name>
    <dbReference type="NCBI Taxonomy" id="53620"/>
    <lineage>
        <taxon>Eukaryota</taxon>
        <taxon>Metazoa</taxon>
        <taxon>Spiralia</taxon>
        <taxon>Lophotrochozoa</taxon>
        <taxon>Annelida</taxon>
        <taxon>Polychaeta</taxon>
        <taxon>Sedentaria</taxon>
        <taxon>Canalipalpata</taxon>
        <taxon>Terebellida</taxon>
        <taxon>Terebelliformia</taxon>
        <taxon>Alvinellidae</taxon>
        <taxon>Paralvinella</taxon>
    </lineage>
</organism>
<feature type="transmembrane region" description="Helical" evidence="6">
    <location>
        <begin position="90"/>
        <end position="111"/>
    </location>
</feature>
<dbReference type="PANTHER" id="PTHR19444:SF11">
    <property type="entry name" value="UNC93-LIKE PROTEIN"/>
    <property type="match status" value="1"/>
</dbReference>
<evidence type="ECO:0000313" key="8">
    <source>
        <dbReference type="Proteomes" id="UP001208570"/>
    </source>
</evidence>
<keyword evidence="5 6" id="KW-0472">Membrane</keyword>
<comment type="caution">
    <text evidence="7">The sequence shown here is derived from an EMBL/GenBank/DDBJ whole genome shotgun (WGS) entry which is preliminary data.</text>
</comment>
<dbReference type="PANTHER" id="PTHR19444">
    <property type="entry name" value="UNC-93 RELATED"/>
    <property type="match status" value="1"/>
</dbReference>
<feature type="transmembrane region" description="Helical" evidence="6">
    <location>
        <begin position="208"/>
        <end position="225"/>
    </location>
</feature>
<dbReference type="InterPro" id="IPR036259">
    <property type="entry name" value="MFS_trans_sf"/>
</dbReference>
<keyword evidence="8" id="KW-1185">Reference proteome</keyword>
<comment type="subcellular location">
    <subcellularLocation>
        <location evidence="1">Membrane</location>
        <topology evidence="1">Multi-pass membrane protein</topology>
    </subcellularLocation>
</comment>
<dbReference type="GO" id="GO:0006937">
    <property type="term" value="P:regulation of muscle contraction"/>
    <property type="evidence" value="ECO:0007669"/>
    <property type="project" value="TreeGrafter"/>
</dbReference>
<feature type="transmembrane region" description="Helical" evidence="6">
    <location>
        <begin position="275"/>
        <end position="294"/>
    </location>
</feature>
<dbReference type="InterPro" id="IPR010291">
    <property type="entry name" value="Ion_channel_UNC-93"/>
</dbReference>
<dbReference type="GO" id="GO:0043266">
    <property type="term" value="P:regulation of potassium ion transport"/>
    <property type="evidence" value="ECO:0007669"/>
    <property type="project" value="TreeGrafter"/>
</dbReference>
<comment type="similarity">
    <text evidence="2">Belongs to the unc-93 family.</text>
</comment>
<keyword evidence="3 6" id="KW-0812">Transmembrane</keyword>
<evidence type="ECO:0000256" key="6">
    <source>
        <dbReference type="SAM" id="Phobius"/>
    </source>
</evidence>
<keyword evidence="4 6" id="KW-1133">Transmembrane helix</keyword>
<evidence type="ECO:0000256" key="5">
    <source>
        <dbReference type="ARBA" id="ARBA00023136"/>
    </source>
</evidence>
<dbReference type="GO" id="GO:0005886">
    <property type="term" value="C:plasma membrane"/>
    <property type="evidence" value="ECO:0007669"/>
    <property type="project" value="TreeGrafter"/>
</dbReference>
<dbReference type="Proteomes" id="UP001208570">
    <property type="component" value="Unassembled WGS sequence"/>
</dbReference>
<feature type="transmembrane region" description="Helical" evidence="6">
    <location>
        <begin position="178"/>
        <end position="196"/>
    </location>
</feature>
<evidence type="ECO:0000256" key="1">
    <source>
        <dbReference type="ARBA" id="ARBA00004141"/>
    </source>
</evidence>
<evidence type="ECO:0000256" key="2">
    <source>
        <dbReference type="ARBA" id="ARBA00009172"/>
    </source>
</evidence>
<proteinExistence type="inferred from homology"/>
<evidence type="ECO:0000313" key="7">
    <source>
        <dbReference type="EMBL" id="KAK2164965.1"/>
    </source>
</evidence>